<proteinExistence type="predicted"/>
<dbReference type="EMBL" id="LVJE01000019">
    <property type="protein sequence ID" value="OAB27194.1"/>
    <property type="molecule type" value="Genomic_DNA"/>
</dbReference>
<evidence type="ECO:0000256" key="1">
    <source>
        <dbReference type="ARBA" id="ARBA00022553"/>
    </source>
</evidence>
<evidence type="ECO:0000313" key="4">
    <source>
        <dbReference type="EMBL" id="OAB27194.1"/>
    </source>
</evidence>
<evidence type="ECO:0000256" key="2">
    <source>
        <dbReference type="PROSITE-ProRule" id="PRU00169"/>
    </source>
</evidence>
<accession>A0A167WBA9</accession>
<name>A0A167WBA9_9FLAO</name>
<evidence type="ECO:0000259" key="3">
    <source>
        <dbReference type="PROSITE" id="PS50110"/>
    </source>
</evidence>
<dbReference type="PANTHER" id="PTHR44591">
    <property type="entry name" value="STRESS RESPONSE REGULATOR PROTEIN 1"/>
    <property type="match status" value="1"/>
</dbReference>
<dbReference type="Gene3D" id="3.40.50.2300">
    <property type="match status" value="1"/>
</dbReference>
<dbReference type="InterPro" id="IPR011006">
    <property type="entry name" value="CheY-like_superfamily"/>
</dbReference>
<protein>
    <submittedName>
        <fullName evidence="4">Two-component response regulator</fullName>
    </submittedName>
</protein>
<gene>
    <name evidence="4" type="ORF">FBFR_11690</name>
</gene>
<dbReference type="SUPFAM" id="SSF52172">
    <property type="entry name" value="CheY-like"/>
    <property type="match status" value="1"/>
</dbReference>
<keyword evidence="5" id="KW-1185">Reference proteome</keyword>
<reference evidence="4 5" key="1">
    <citation type="submission" date="2016-03" db="EMBL/GenBank/DDBJ databases">
        <title>Draft genome sequence of Flavobacterium fryxellicola DSM 16209.</title>
        <authorList>
            <person name="Shin S.-K."/>
            <person name="Yi H."/>
        </authorList>
    </citation>
    <scope>NUCLEOTIDE SEQUENCE [LARGE SCALE GENOMIC DNA]</scope>
    <source>
        <strain evidence="4 5">DSM 16209</strain>
    </source>
</reference>
<dbReference type="RefSeq" id="WP_066081534.1">
    <property type="nucleotide sequence ID" value="NZ_FRDK01000004.1"/>
</dbReference>
<sequence length="140" mass="15763">MGNASILLVDNRKAIIESFRKSFSEIEVKHTLFSAANENEAWSMLDGSQKLSPVPKIILIDVNRTKNKGIQFLNAIRNHTDLKSILVFVITDSENEINKAAALNLNIAGYIPMSFESQTLNSFVSVLNEYWNIIEFSSQK</sequence>
<dbReference type="PANTHER" id="PTHR44591:SF3">
    <property type="entry name" value="RESPONSE REGULATORY DOMAIN-CONTAINING PROTEIN"/>
    <property type="match status" value="1"/>
</dbReference>
<organism evidence="4 5">
    <name type="scientific">Flavobacterium fryxellicola</name>
    <dbReference type="NCBI Taxonomy" id="249352"/>
    <lineage>
        <taxon>Bacteria</taxon>
        <taxon>Pseudomonadati</taxon>
        <taxon>Bacteroidota</taxon>
        <taxon>Flavobacteriia</taxon>
        <taxon>Flavobacteriales</taxon>
        <taxon>Flavobacteriaceae</taxon>
        <taxon>Flavobacterium</taxon>
    </lineage>
</organism>
<keyword evidence="1 2" id="KW-0597">Phosphoprotein</keyword>
<dbReference type="Proteomes" id="UP000077164">
    <property type="component" value="Unassembled WGS sequence"/>
</dbReference>
<dbReference type="AlphaFoldDB" id="A0A167WBA9"/>
<feature type="modified residue" description="4-aspartylphosphate" evidence="2">
    <location>
        <position position="61"/>
    </location>
</feature>
<dbReference type="Pfam" id="PF00072">
    <property type="entry name" value="Response_reg"/>
    <property type="match status" value="1"/>
</dbReference>
<evidence type="ECO:0000313" key="5">
    <source>
        <dbReference type="Proteomes" id="UP000077164"/>
    </source>
</evidence>
<comment type="caution">
    <text evidence="4">The sequence shown here is derived from an EMBL/GenBank/DDBJ whole genome shotgun (WGS) entry which is preliminary data.</text>
</comment>
<dbReference type="PROSITE" id="PS50110">
    <property type="entry name" value="RESPONSE_REGULATORY"/>
    <property type="match status" value="1"/>
</dbReference>
<dbReference type="GO" id="GO:0000160">
    <property type="term" value="P:phosphorelay signal transduction system"/>
    <property type="evidence" value="ECO:0007669"/>
    <property type="project" value="InterPro"/>
</dbReference>
<dbReference type="OrthoDB" id="7631574at2"/>
<feature type="domain" description="Response regulatory" evidence="3">
    <location>
        <begin position="5"/>
        <end position="128"/>
    </location>
</feature>
<dbReference type="InterPro" id="IPR001789">
    <property type="entry name" value="Sig_transdc_resp-reg_receiver"/>
</dbReference>
<dbReference type="InterPro" id="IPR050595">
    <property type="entry name" value="Bact_response_regulator"/>
</dbReference>
<dbReference type="STRING" id="249352.SAMN05444395_104165"/>